<dbReference type="InterPro" id="IPR007055">
    <property type="entry name" value="BON_dom"/>
</dbReference>
<evidence type="ECO:0000313" key="4">
    <source>
        <dbReference type="Proteomes" id="UP000254340"/>
    </source>
</evidence>
<proteinExistence type="predicted"/>
<name>A0A377XF20_KLEPN</name>
<dbReference type="Pfam" id="PF04972">
    <property type="entry name" value="BON"/>
    <property type="match status" value="1"/>
</dbReference>
<protein>
    <submittedName>
        <fullName evidence="3">Hemolysin</fullName>
    </submittedName>
</protein>
<reference evidence="3 4" key="1">
    <citation type="submission" date="2018-06" db="EMBL/GenBank/DDBJ databases">
        <authorList>
            <consortium name="Pathogen Informatics"/>
            <person name="Doyle S."/>
        </authorList>
    </citation>
    <scope>NUCLEOTIDE SEQUENCE [LARGE SCALE GENOMIC DNA]</scope>
    <source>
        <strain evidence="3 4">NCTC5047</strain>
    </source>
</reference>
<gene>
    <name evidence="3" type="ORF">NCTC5047_03085</name>
</gene>
<dbReference type="Proteomes" id="UP000254340">
    <property type="component" value="Unassembled WGS sequence"/>
</dbReference>
<evidence type="ECO:0000259" key="2">
    <source>
        <dbReference type="PROSITE" id="PS50914"/>
    </source>
</evidence>
<feature type="domain" description="BON" evidence="2">
    <location>
        <begin position="26"/>
        <end position="93"/>
    </location>
</feature>
<organism evidence="3 4">
    <name type="scientific">Klebsiella pneumoniae</name>
    <dbReference type="NCBI Taxonomy" id="573"/>
    <lineage>
        <taxon>Bacteria</taxon>
        <taxon>Pseudomonadati</taxon>
        <taxon>Pseudomonadota</taxon>
        <taxon>Gammaproteobacteria</taxon>
        <taxon>Enterobacterales</taxon>
        <taxon>Enterobacteriaceae</taxon>
        <taxon>Klebsiella/Raoultella group</taxon>
        <taxon>Klebsiella</taxon>
        <taxon>Klebsiella pneumoniae complex</taxon>
    </lineage>
</organism>
<dbReference type="SMART" id="SM00749">
    <property type="entry name" value="BON"/>
    <property type="match status" value="1"/>
</dbReference>
<dbReference type="PANTHER" id="PTHR34606:SF4">
    <property type="entry name" value="OUTER MEMBRANE LIPOPROTEIN DOLP"/>
    <property type="match status" value="1"/>
</dbReference>
<dbReference type="PANTHER" id="PTHR34606">
    <property type="entry name" value="BON DOMAIN-CONTAINING PROTEIN"/>
    <property type="match status" value="1"/>
</dbReference>
<dbReference type="InterPro" id="IPR014004">
    <property type="entry name" value="Transpt-assoc_nodulatn_dom_bac"/>
</dbReference>
<keyword evidence="1" id="KW-0732">Signal</keyword>
<dbReference type="AlphaFoldDB" id="A0A377XF20"/>
<accession>A0A377XF20</accession>
<evidence type="ECO:0000256" key="1">
    <source>
        <dbReference type="ARBA" id="ARBA00022729"/>
    </source>
</evidence>
<dbReference type="EMBL" id="UGLH01000006">
    <property type="protein sequence ID" value="STT82143.1"/>
    <property type="molecule type" value="Genomic_DNA"/>
</dbReference>
<dbReference type="InterPro" id="IPR051686">
    <property type="entry name" value="Lipoprotein_DolP"/>
</dbReference>
<sequence>MGVEGTTEVFNEVRQGQPIGLGTASSDTWITTKVRSQLLSTDQVKSSNVKVTTENSEVFLMGLVTNREGRAAADIASRVSGVSRVTTAFTYIK</sequence>
<evidence type="ECO:0000313" key="3">
    <source>
        <dbReference type="EMBL" id="STT82143.1"/>
    </source>
</evidence>
<dbReference type="PROSITE" id="PS50914">
    <property type="entry name" value="BON"/>
    <property type="match status" value="1"/>
</dbReference>